<feature type="transmembrane region" description="Helical" evidence="1">
    <location>
        <begin position="34"/>
        <end position="55"/>
    </location>
</feature>
<proteinExistence type="predicted"/>
<keyword evidence="1" id="KW-0472">Membrane</keyword>
<feature type="transmembrane region" description="Helical" evidence="1">
    <location>
        <begin position="62"/>
        <end position="82"/>
    </location>
</feature>
<evidence type="ECO:0000313" key="3">
    <source>
        <dbReference type="Proteomes" id="UP001596086"/>
    </source>
</evidence>
<keyword evidence="3" id="KW-1185">Reference proteome</keyword>
<sequence>MITHPPHSMIKLFDSILPAPMRADTRQWQAARNLTVLAAVTAVSVPLLTTMYHLLGFDAVGMVVLTAGVVMMVTPFTLAAGLPIAAARDLFVGALFLLKVWMAVYLGGLAAPTTPWFVLCPAVAMLLGGLRPALLWSALVSVVLVALFMLDRSGAIAAPPAGPAATVLHLSSVIGLMALVLLILALATGAAAVERRQK</sequence>
<accession>A0ABW0RZC7</accession>
<organism evidence="2 3">
    <name type="scientific">Massilia aerilata</name>
    <dbReference type="NCBI Taxonomy" id="453817"/>
    <lineage>
        <taxon>Bacteria</taxon>
        <taxon>Pseudomonadati</taxon>
        <taxon>Pseudomonadota</taxon>
        <taxon>Betaproteobacteria</taxon>
        <taxon>Burkholderiales</taxon>
        <taxon>Oxalobacteraceae</taxon>
        <taxon>Telluria group</taxon>
        <taxon>Massilia</taxon>
    </lineage>
</organism>
<feature type="transmembrane region" description="Helical" evidence="1">
    <location>
        <begin position="133"/>
        <end position="150"/>
    </location>
</feature>
<evidence type="ECO:0000256" key="1">
    <source>
        <dbReference type="SAM" id="Phobius"/>
    </source>
</evidence>
<comment type="caution">
    <text evidence="2">The sequence shown here is derived from an EMBL/GenBank/DDBJ whole genome shotgun (WGS) entry which is preliminary data.</text>
</comment>
<dbReference type="EMBL" id="JBHSMZ010000010">
    <property type="protein sequence ID" value="MFC5549978.1"/>
    <property type="molecule type" value="Genomic_DNA"/>
</dbReference>
<keyword evidence="1" id="KW-0812">Transmembrane</keyword>
<dbReference type="Proteomes" id="UP001596086">
    <property type="component" value="Unassembled WGS sequence"/>
</dbReference>
<reference evidence="3" key="1">
    <citation type="journal article" date="2019" name="Int. J. Syst. Evol. Microbiol.">
        <title>The Global Catalogue of Microorganisms (GCM) 10K type strain sequencing project: providing services to taxonomists for standard genome sequencing and annotation.</title>
        <authorList>
            <consortium name="The Broad Institute Genomics Platform"/>
            <consortium name="The Broad Institute Genome Sequencing Center for Infectious Disease"/>
            <person name="Wu L."/>
            <person name="Ma J."/>
        </authorList>
    </citation>
    <scope>NUCLEOTIDE SEQUENCE [LARGE SCALE GENOMIC DNA]</scope>
    <source>
        <strain evidence="3">CGMCC 4.5798</strain>
    </source>
</reference>
<feature type="transmembrane region" description="Helical" evidence="1">
    <location>
        <begin position="170"/>
        <end position="193"/>
    </location>
</feature>
<evidence type="ECO:0000313" key="2">
    <source>
        <dbReference type="EMBL" id="MFC5549978.1"/>
    </source>
</evidence>
<dbReference type="RefSeq" id="WP_379772071.1">
    <property type="nucleotide sequence ID" value="NZ_JBHSMZ010000010.1"/>
</dbReference>
<keyword evidence="1" id="KW-1133">Transmembrane helix</keyword>
<feature type="transmembrane region" description="Helical" evidence="1">
    <location>
        <begin position="102"/>
        <end position="126"/>
    </location>
</feature>
<gene>
    <name evidence="2" type="ORF">ACFPO9_15785</name>
</gene>
<name>A0ABW0RZC7_9BURK</name>
<protein>
    <submittedName>
        <fullName evidence="2">Uncharacterized protein</fullName>
    </submittedName>
</protein>